<keyword evidence="5" id="KW-1185">Reference proteome</keyword>
<keyword evidence="2" id="KW-0472">Membrane</keyword>
<evidence type="ECO:0000256" key="1">
    <source>
        <dbReference type="SAM" id="MobiDB-lite"/>
    </source>
</evidence>
<dbReference type="InterPro" id="IPR000073">
    <property type="entry name" value="AB_hydrolase_1"/>
</dbReference>
<feature type="region of interest" description="Disordered" evidence="1">
    <location>
        <begin position="1"/>
        <end position="38"/>
    </location>
</feature>
<keyword evidence="2" id="KW-1133">Transmembrane helix</keyword>
<keyword evidence="2" id="KW-0812">Transmembrane</keyword>
<proteinExistence type="predicted"/>
<organism evidence="4 5">
    <name type="scientific">Mizuhopecten yessoensis</name>
    <name type="common">Japanese scallop</name>
    <name type="synonym">Patinopecten yessoensis</name>
    <dbReference type="NCBI Taxonomy" id="6573"/>
    <lineage>
        <taxon>Eukaryota</taxon>
        <taxon>Metazoa</taxon>
        <taxon>Spiralia</taxon>
        <taxon>Lophotrochozoa</taxon>
        <taxon>Mollusca</taxon>
        <taxon>Bivalvia</taxon>
        <taxon>Autobranchia</taxon>
        <taxon>Pteriomorphia</taxon>
        <taxon>Pectinida</taxon>
        <taxon>Pectinoidea</taxon>
        <taxon>Pectinidae</taxon>
        <taxon>Mizuhopecten</taxon>
    </lineage>
</organism>
<dbReference type="InterPro" id="IPR029058">
    <property type="entry name" value="AB_hydrolase_fold"/>
</dbReference>
<gene>
    <name evidence="4" type="ORF">KP79_PYT15527</name>
</gene>
<protein>
    <recommendedName>
        <fullName evidence="3">AB hydrolase-1 domain-containing protein</fullName>
    </recommendedName>
</protein>
<feature type="transmembrane region" description="Helical" evidence="2">
    <location>
        <begin position="49"/>
        <end position="67"/>
    </location>
</feature>
<dbReference type="Gene3D" id="3.40.50.1820">
    <property type="entry name" value="alpha/beta hydrolase"/>
    <property type="match status" value="1"/>
</dbReference>
<name>A0A210QIV5_MIZYE</name>
<dbReference type="PANTHER" id="PTHR43798">
    <property type="entry name" value="MONOACYLGLYCEROL LIPASE"/>
    <property type="match status" value="1"/>
</dbReference>
<feature type="domain" description="AB hydrolase-1" evidence="3">
    <location>
        <begin position="114"/>
        <end position="262"/>
    </location>
</feature>
<reference evidence="4 5" key="1">
    <citation type="journal article" date="2017" name="Nat. Ecol. Evol.">
        <title>Scallop genome provides insights into evolution of bilaterian karyotype and development.</title>
        <authorList>
            <person name="Wang S."/>
            <person name="Zhang J."/>
            <person name="Jiao W."/>
            <person name="Li J."/>
            <person name="Xun X."/>
            <person name="Sun Y."/>
            <person name="Guo X."/>
            <person name="Huan P."/>
            <person name="Dong B."/>
            <person name="Zhang L."/>
            <person name="Hu X."/>
            <person name="Sun X."/>
            <person name="Wang J."/>
            <person name="Zhao C."/>
            <person name="Wang Y."/>
            <person name="Wang D."/>
            <person name="Huang X."/>
            <person name="Wang R."/>
            <person name="Lv J."/>
            <person name="Li Y."/>
            <person name="Zhang Z."/>
            <person name="Liu B."/>
            <person name="Lu W."/>
            <person name="Hui Y."/>
            <person name="Liang J."/>
            <person name="Zhou Z."/>
            <person name="Hou R."/>
            <person name="Li X."/>
            <person name="Liu Y."/>
            <person name="Li H."/>
            <person name="Ning X."/>
            <person name="Lin Y."/>
            <person name="Zhao L."/>
            <person name="Xing Q."/>
            <person name="Dou J."/>
            <person name="Li Y."/>
            <person name="Mao J."/>
            <person name="Guo H."/>
            <person name="Dou H."/>
            <person name="Li T."/>
            <person name="Mu C."/>
            <person name="Jiang W."/>
            <person name="Fu Q."/>
            <person name="Fu X."/>
            <person name="Miao Y."/>
            <person name="Liu J."/>
            <person name="Yu Q."/>
            <person name="Li R."/>
            <person name="Liao H."/>
            <person name="Li X."/>
            <person name="Kong Y."/>
            <person name="Jiang Z."/>
            <person name="Chourrout D."/>
            <person name="Li R."/>
            <person name="Bao Z."/>
        </authorList>
    </citation>
    <scope>NUCLEOTIDE SEQUENCE [LARGE SCALE GENOMIC DNA]</scope>
    <source>
        <strain evidence="4 5">PY_sf001</strain>
    </source>
</reference>
<dbReference type="InterPro" id="IPR050266">
    <property type="entry name" value="AB_hydrolase_sf"/>
</dbReference>
<dbReference type="GO" id="GO:0016020">
    <property type="term" value="C:membrane"/>
    <property type="evidence" value="ECO:0007669"/>
    <property type="project" value="TreeGrafter"/>
</dbReference>
<evidence type="ECO:0000313" key="4">
    <source>
        <dbReference type="EMBL" id="OWF48531.1"/>
    </source>
</evidence>
<comment type="caution">
    <text evidence="4">The sequence shown here is derived from an EMBL/GenBank/DDBJ whole genome shotgun (WGS) entry which is preliminary data.</text>
</comment>
<evidence type="ECO:0000256" key="2">
    <source>
        <dbReference type="SAM" id="Phobius"/>
    </source>
</evidence>
<sequence length="405" mass="46156">MKRRTLMRPPQTSVDEANTDDSKTPKKTAAGVHAKKGKPVEEKTRRCRILIKVLQVVFLIIIVPPLLNYASLQKEGTELKPVPGELYDVGWGQKIFKMCQGKGPPTVIFDAPGGQTSDVWTLIWPHVAKNARICIYDRAGLGFSERPLMNLTEQDGEDSKSNYRNRWQPFTVERMADDLNHLLTVSSQEPQPFIYVGAELGALVAQFYSQMFDSQMLGMVLINPLSDNLFEQDGGAWHQYWYGQLVPTFQSLQLGAALGLTRLALLLGFLHQPLFDSELPENVKYRQKHLLCHPKHLSSVVDEHHFINESFSQLRTMRMIKSLPSNISVTIISGNYYDEQMPSYLNKAWAKSEQILLTKHYPNSKHIVINSADRHMLYNSPSSVTEPINRIVRQWKSKIKVDKKI</sequence>
<dbReference type="OrthoDB" id="294702at2759"/>
<evidence type="ECO:0000259" key="3">
    <source>
        <dbReference type="Pfam" id="PF00561"/>
    </source>
</evidence>
<dbReference type="Proteomes" id="UP000242188">
    <property type="component" value="Unassembled WGS sequence"/>
</dbReference>
<dbReference type="EMBL" id="NEDP02003507">
    <property type="protein sequence ID" value="OWF48531.1"/>
    <property type="molecule type" value="Genomic_DNA"/>
</dbReference>
<evidence type="ECO:0000313" key="5">
    <source>
        <dbReference type="Proteomes" id="UP000242188"/>
    </source>
</evidence>
<dbReference type="STRING" id="6573.A0A210QIV5"/>
<dbReference type="Pfam" id="PF00561">
    <property type="entry name" value="Abhydrolase_1"/>
    <property type="match status" value="1"/>
</dbReference>
<dbReference type="PANTHER" id="PTHR43798:SF33">
    <property type="entry name" value="HYDROLASE, PUTATIVE (AFU_ORTHOLOGUE AFUA_2G14860)-RELATED"/>
    <property type="match status" value="1"/>
</dbReference>
<dbReference type="SUPFAM" id="SSF53474">
    <property type="entry name" value="alpha/beta-Hydrolases"/>
    <property type="match status" value="1"/>
</dbReference>
<accession>A0A210QIV5</accession>
<dbReference type="AlphaFoldDB" id="A0A210QIV5"/>